<name>A0A1V3IZQ3_9PAST</name>
<accession>A0A1V3IZQ3</accession>
<dbReference type="Proteomes" id="UP000188481">
    <property type="component" value="Unassembled WGS sequence"/>
</dbReference>
<organism evidence="1 2">
    <name type="scientific">Rodentibacter genomosp. 1</name>
    <dbReference type="NCBI Taxonomy" id="1908264"/>
    <lineage>
        <taxon>Bacteria</taxon>
        <taxon>Pseudomonadati</taxon>
        <taxon>Pseudomonadota</taxon>
        <taxon>Gammaproteobacteria</taxon>
        <taxon>Pasteurellales</taxon>
        <taxon>Pasteurellaceae</taxon>
        <taxon>Rodentibacter</taxon>
    </lineage>
</organism>
<protein>
    <submittedName>
        <fullName evidence="1">Uncharacterized protein</fullName>
    </submittedName>
</protein>
<gene>
    <name evidence="1" type="ORF">BKK54_11350</name>
</gene>
<dbReference type="RefSeq" id="WP_077543198.1">
    <property type="nucleotide sequence ID" value="NZ_MLHN01000047.1"/>
</dbReference>
<keyword evidence="2" id="KW-1185">Reference proteome</keyword>
<proteinExistence type="predicted"/>
<reference evidence="1 2" key="1">
    <citation type="submission" date="2016-10" db="EMBL/GenBank/DDBJ databases">
        <title>Rodentibacter gen. nov. and new species.</title>
        <authorList>
            <person name="Christensen H."/>
        </authorList>
    </citation>
    <scope>NUCLEOTIDE SEQUENCE [LARGE SCALE GENOMIC DNA]</scope>
    <source>
        <strain evidence="2">ppn416</strain>
    </source>
</reference>
<evidence type="ECO:0000313" key="2">
    <source>
        <dbReference type="Proteomes" id="UP000188481"/>
    </source>
</evidence>
<evidence type="ECO:0000313" key="1">
    <source>
        <dbReference type="EMBL" id="OOF47807.1"/>
    </source>
</evidence>
<dbReference type="AlphaFoldDB" id="A0A1V3IZQ3"/>
<dbReference type="EMBL" id="MLHN01000047">
    <property type="protein sequence ID" value="OOF47807.1"/>
    <property type="molecule type" value="Genomic_DNA"/>
</dbReference>
<comment type="caution">
    <text evidence="1">The sequence shown here is derived from an EMBL/GenBank/DDBJ whole genome shotgun (WGS) entry which is preliminary data.</text>
</comment>
<sequence length="131" mass="15254">MGNKFRITKESCEDLGFVKTSLFANAITKSEFNEWILFIIKNNSVDEIPMYMYDLIDFDDYLYKLPALIGFSPYSGLNNKEEDAIYGIAIKRFGSFFDMPISKNKALKALNENIQVLERFKNTFPFIKLDF</sequence>